<dbReference type="InterPro" id="IPR050662">
    <property type="entry name" value="Sec-metab_biosynth-thioest"/>
</dbReference>
<feature type="domain" description="Nudix hydrolase" evidence="2">
    <location>
        <begin position="17"/>
        <end position="209"/>
    </location>
</feature>
<dbReference type="PANTHER" id="PTHR23131:SF0">
    <property type="entry name" value="ENDORIBONUCLEASE LACTB2"/>
    <property type="match status" value="1"/>
</dbReference>
<proteinExistence type="predicted"/>
<dbReference type="Gene3D" id="3.60.15.10">
    <property type="entry name" value="Ribonuclease Z/Hydroxyacylglutathione hydrolase-like"/>
    <property type="match status" value="1"/>
</dbReference>
<dbReference type="EMBL" id="KF900321">
    <property type="protein sequence ID" value="AIE90891.1"/>
    <property type="molecule type" value="Genomic_DNA"/>
</dbReference>
<dbReference type="InterPro" id="IPR036388">
    <property type="entry name" value="WH-like_DNA-bd_sf"/>
</dbReference>
<dbReference type="Gene3D" id="1.10.10.10">
    <property type="entry name" value="Winged helix-like DNA-binding domain superfamily/Winged helix DNA-binding domain"/>
    <property type="match status" value="1"/>
</dbReference>
<dbReference type="InterPro" id="IPR036866">
    <property type="entry name" value="RibonucZ/Hydroxyglut_hydro"/>
</dbReference>
<evidence type="ECO:0000259" key="2">
    <source>
        <dbReference type="PROSITE" id="PS51462"/>
    </source>
</evidence>
<dbReference type="Pfam" id="PF00753">
    <property type="entry name" value="Lactamase_B"/>
    <property type="match status" value="1"/>
</dbReference>
<dbReference type="SUPFAM" id="SSF55811">
    <property type="entry name" value="Nudix"/>
    <property type="match status" value="1"/>
</dbReference>
<reference evidence="3" key="1">
    <citation type="journal article" date="2014" name="Genome Biol. Evol.">
        <title>Pangenome evidence for extensive interdomain horizontal transfer affecting lineage core and shell genes in uncultured planktonic thaumarchaeota and euryarchaeota.</title>
        <authorList>
            <person name="Deschamps P."/>
            <person name="Zivanovic Y."/>
            <person name="Moreira D."/>
            <person name="Rodriguez-Valera F."/>
            <person name="Lopez-Garcia P."/>
        </authorList>
    </citation>
    <scope>NUCLEOTIDE SEQUENCE</scope>
</reference>
<dbReference type="PROSITE" id="PS51462">
    <property type="entry name" value="NUDIX"/>
    <property type="match status" value="1"/>
</dbReference>
<dbReference type="SUPFAM" id="SSF56281">
    <property type="entry name" value="Metallo-hydrolase/oxidoreductase"/>
    <property type="match status" value="1"/>
</dbReference>
<accession>A0A075FN19</accession>
<evidence type="ECO:0000256" key="1">
    <source>
        <dbReference type="SAM" id="MobiDB-lite"/>
    </source>
</evidence>
<dbReference type="AlphaFoldDB" id="A0A075FN19"/>
<dbReference type="InterPro" id="IPR000086">
    <property type="entry name" value="NUDIX_hydrolase_dom"/>
</dbReference>
<dbReference type="PANTHER" id="PTHR23131">
    <property type="entry name" value="ENDORIBONUCLEASE LACTB2"/>
    <property type="match status" value="1"/>
</dbReference>
<feature type="region of interest" description="Disordered" evidence="1">
    <location>
        <begin position="1"/>
        <end position="20"/>
    </location>
</feature>
<name>A0A075FN19_9EURY</name>
<sequence length="514" mass="55568">MGELPEGMEMPKSEITTPHPSASVILSRERSGGHEILLGHRVSELPAFPDVWAFPGGGISRVDRSAAESHPEWLSDRGADRVSTFALLREMVEELGVAPDGAGGFCEVSAEVRELVCGDKTGWLESMESGELNADGFHCEMITERITPPQAPARFHNLFYHVPTGDPGVTPSFPPGRSEFDEFRWWRPSDLIASWEANELRLPPPIVTLTRDLVEAIEHEGDLQSACDALAADPPSGPHRFEYGPGVECILIRTATLPPATHTNCFILGERGGERVIIDPASRDEEGLEELALKVQEIHEDGSSITATIFTHRHPDHVGDLARISEIYQAPIWASQETLASIAPCETDRVLSEGNSFVLEGPSGGVRWDVIESPGHCPGQICLVGEPGVVSGDNCSTVGTILVPSGEGDMGAYISGLERIRNLRPKVLFPGHGPLVANPERLLTHYIEHRKARHQKVLEAVRVGNSDIPSIASAAYSDSPGAHPLLAQDQALSHLKELQRTGDVENDGSGYTAA</sequence>
<dbReference type="InterPro" id="IPR001279">
    <property type="entry name" value="Metallo-B-lactamas"/>
</dbReference>
<protein>
    <submittedName>
        <fullName evidence="3">Metallo-beta-lactamase superfamily protein</fullName>
    </submittedName>
</protein>
<organism evidence="3">
    <name type="scientific">uncultured marine group II/III euryarchaeote AD1000_07_F07</name>
    <dbReference type="NCBI Taxonomy" id="1457709"/>
    <lineage>
        <taxon>Archaea</taxon>
        <taxon>Methanobacteriati</taxon>
        <taxon>Methanobacteriota</taxon>
        <taxon>environmental samples</taxon>
    </lineage>
</organism>
<dbReference type="Gene3D" id="3.90.79.10">
    <property type="entry name" value="Nucleoside Triphosphate Pyrophosphohydrolase"/>
    <property type="match status" value="1"/>
</dbReference>
<dbReference type="InterPro" id="IPR015797">
    <property type="entry name" value="NUDIX_hydrolase-like_dom_sf"/>
</dbReference>
<dbReference type="SMART" id="SM00849">
    <property type="entry name" value="Lactamase_B"/>
    <property type="match status" value="1"/>
</dbReference>
<evidence type="ECO:0000313" key="3">
    <source>
        <dbReference type="EMBL" id="AIE90891.1"/>
    </source>
</evidence>